<reference evidence="2 5" key="1">
    <citation type="journal article" date="2015" name="Genome Announc.">
        <title>Complete Genome Sequence of the Nitrogen-Fixing and Solvent-Producing Clostridium pasteurianum DSM 525.</title>
        <authorList>
            <person name="Poehlein A."/>
            <person name="Grosse-Honebrink A."/>
            <person name="Zhang Y."/>
            <person name="Minton N.P."/>
            <person name="Daniel R."/>
        </authorList>
    </citation>
    <scope>NUCLEOTIDE SEQUENCE [LARGE SCALE GENOMIC DNA]</scope>
    <source>
        <strain evidence="2">DSM 525</strain>
        <strain evidence="5">DSM 525 / ATCC 6013</strain>
    </source>
</reference>
<dbReference type="PANTHER" id="PTHR13696">
    <property type="entry name" value="P-LOOP CONTAINING NUCLEOSIDE TRIPHOSPHATE HYDROLASE"/>
    <property type="match status" value="1"/>
</dbReference>
<evidence type="ECO:0000313" key="5">
    <source>
        <dbReference type="Proteomes" id="UP000030905"/>
    </source>
</evidence>
<dbReference type="AlphaFoldDB" id="A0A0H3JAF8"/>
<dbReference type="SUPFAM" id="SSF52540">
    <property type="entry name" value="P-loop containing nucleoside triphosphate hydrolases"/>
    <property type="match status" value="1"/>
</dbReference>
<dbReference type="Proteomes" id="UP000028042">
    <property type="component" value="Unassembled WGS sequence"/>
</dbReference>
<dbReference type="Proteomes" id="UP000030905">
    <property type="component" value="Chromosome"/>
</dbReference>
<organism evidence="2 5">
    <name type="scientific">Clostridium pasteurianum DSM 525 = ATCC 6013</name>
    <dbReference type="NCBI Taxonomy" id="1262449"/>
    <lineage>
        <taxon>Bacteria</taxon>
        <taxon>Bacillati</taxon>
        <taxon>Bacillota</taxon>
        <taxon>Clostridia</taxon>
        <taxon>Eubacteriales</taxon>
        <taxon>Clostridiaceae</taxon>
        <taxon>Clostridium</taxon>
    </lineage>
</organism>
<dbReference type="GeneID" id="93074594"/>
<dbReference type="InterPro" id="IPR025669">
    <property type="entry name" value="AAA_dom"/>
</dbReference>
<evidence type="ECO:0000313" key="2">
    <source>
        <dbReference type="EMBL" id="AJA52513.1"/>
    </source>
</evidence>
<protein>
    <submittedName>
        <fullName evidence="2">CobQ/CobB/MinD/ParA nucleotide binding domain-containing protein</fullName>
    </submittedName>
    <submittedName>
        <fullName evidence="3">Cobyrinic acid ac-diamide synthase</fullName>
    </submittedName>
</protein>
<dbReference type="EMBL" id="JPGY02000001">
    <property type="protein sequence ID" value="KRU11477.1"/>
    <property type="molecule type" value="Genomic_DNA"/>
</dbReference>
<dbReference type="PATRIC" id="fig|1262449.3.peg.3581"/>
<dbReference type="InterPro" id="IPR027417">
    <property type="entry name" value="P-loop_NTPase"/>
</dbReference>
<evidence type="ECO:0000313" key="3">
    <source>
        <dbReference type="EMBL" id="KRU11477.1"/>
    </source>
</evidence>
<evidence type="ECO:0000313" key="4">
    <source>
        <dbReference type="Proteomes" id="UP000028042"/>
    </source>
</evidence>
<reference evidence="3" key="2">
    <citation type="submission" date="2015-10" db="EMBL/GenBank/DDBJ databases">
        <title>Improved Draft Genome Sequence of Clostridium pasteurianum Strain ATCC 6013 (DSM 525) Using a Hybrid Next-Generation Sequencing Approach.</title>
        <authorList>
            <person name="Pyne M.E."/>
            <person name="Utturkar S.M."/>
            <person name="Brown S.D."/>
            <person name="Moo-Young M."/>
            <person name="Chung D.A."/>
            <person name="Chou P.C."/>
        </authorList>
    </citation>
    <scope>NUCLEOTIDE SEQUENCE</scope>
    <source>
        <strain evidence="3">ATCC 6013</strain>
    </source>
</reference>
<dbReference type="eggNOG" id="COG1192">
    <property type="taxonomic scope" value="Bacteria"/>
</dbReference>
<dbReference type="EMBL" id="CP009268">
    <property type="protein sequence ID" value="AJA52513.1"/>
    <property type="molecule type" value="Genomic_DNA"/>
</dbReference>
<dbReference type="PANTHER" id="PTHR13696:SF99">
    <property type="entry name" value="COBYRINIC ACID AC-DIAMIDE SYNTHASE"/>
    <property type="match status" value="1"/>
</dbReference>
<accession>A0A0H3JAF8</accession>
<dbReference type="InterPro" id="IPR050678">
    <property type="entry name" value="DNA_Partitioning_ATPase"/>
</dbReference>
<keyword evidence="5" id="KW-1185">Reference proteome</keyword>
<name>A0A0H3JAF8_CLOPA</name>
<dbReference type="KEGG" id="cpat:CLPA_c24550"/>
<dbReference type="KEGG" id="cpae:CPAST_c24550"/>
<gene>
    <name evidence="2" type="ORF">CLPA_c24550</name>
    <name evidence="3" type="ORF">CP6013_00724</name>
</gene>
<reference evidence="3 4" key="3">
    <citation type="journal article" name="Genome Announc.">
        <title>Improved Draft Genome Sequence of Clostridium pasteurianum Strain ATCC 6013 (DSM 525) Using a Hybrid Next-Generation Sequencing Approach.</title>
        <authorList>
            <person name="Pyne M.E."/>
            <person name="Utturkar S."/>
            <person name="Brown S.D."/>
            <person name="Moo-Young M."/>
            <person name="Chung D.A."/>
            <person name="Chou C.P."/>
        </authorList>
    </citation>
    <scope>NUCLEOTIDE SEQUENCE [LARGE SCALE GENOMIC DNA]</scope>
    <source>
        <strain evidence="3 4">ATCC 6013</strain>
    </source>
</reference>
<evidence type="ECO:0000259" key="1">
    <source>
        <dbReference type="Pfam" id="PF13614"/>
    </source>
</evidence>
<dbReference type="Gene3D" id="3.40.50.300">
    <property type="entry name" value="P-loop containing nucleotide triphosphate hydrolases"/>
    <property type="match status" value="1"/>
</dbReference>
<sequence length="369" mass="42226">MKIISVFNNKGGVGKTTLSYHMAYALTEIGYKVLMIDLDPQCNLTIHGIDIEQLHDIWKKEDEFIETGFDAAKKELSSNEFLEMNKEPRTIHYLLKPTEEGTGDLETLPPPFVITDKLNIIPGRLTLHMYENKISSRWTEAYVGDPLAIRTITKIRSLACDYARIYGFDFVVVDTSPSLGVLNKVIISTVDGFLIPALPDMFSMYGIKNIGSSLANWKKDFDAIYNLISSQKRKQFPREFVKFLGFTIYNAKKYNGNNNNPWDLAQSHYNYAKQIPLTIKKYISKEIRKHLTEDMINTPVGLKNVMHSHNTLPGMAQKYKNPIWKIPSLGNLGIEDSATIRGNRKIYENTKQAYINFVKDLLERIKTLE</sequence>
<dbReference type="CDD" id="cd02042">
    <property type="entry name" value="ParAB_family"/>
    <property type="match status" value="1"/>
</dbReference>
<dbReference type="RefSeq" id="WP_003447580.1">
    <property type="nucleotide sequence ID" value="NZ_ANZB01000015.1"/>
</dbReference>
<dbReference type="Pfam" id="PF13614">
    <property type="entry name" value="AAA_31"/>
    <property type="match status" value="1"/>
</dbReference>
<proteinExistence type="predicted"/>
<feature type="domain" description="AAA" evidence="1">
    <location>
        <begin position="1"/>
        <end position="219"/>
    </location>
</feature>